<evidence type="ECO:0008006" key="3">
    <source>
        <dbReference type="Google" id="ProtNLM"/>
    </source>
</evidence>
<proteinExistence type="predicted"/>
<gene>
    <name evidence="1" type="ORF">BT246_68530</name>
</gene>
<name>A0A9W3SIW7_BACTU</name>
<dbReference type="RefSeq" id="WP_065486778.1">
    <property type="nucleotide sequence ID" value="NZ_CP015354.1"/>
</dbReference>
<keyword evidence="1" id="KW-0614">Plasmid</keyword>
<dbReference type="AlphaFoldDB" id="A0A9W3SIW7"/>
<organism evidence="1 2">
    <name type="scientific">Bacillus thuringiensis</name>
    <dbReference type="NCBI Taxonomy" id="1428"/>
    <lineage>
        <taxon>Bacteria</taxon>
        <taxon>Bacillati</taxon>
        <taxon>Bacillota</taxon>
        <taxon>Bacilli</taxon>
        <taxon>Bacillales</taxon>
        <taxon>Bacillaceae</taxon>
        <taxon>Bacillus</taxon>
        <taxon>Bacillus cereus group</taxon>
    </lineage>
</organism>
<dbReference type="InterPro" id="IPR047705">
    <property type="entry name" value="AimR-like"/>
</dbReference>
<accession>A0A9W3SIW7</accession>
<protein>
    <recommendedName>
        <fullName evidence="3">Transcriptional regulator</fullName>
    </recommendedName>
</protein>
<evidence type="ECO:0000313" key="2">
    <source>
        <dbReference type="Proteomes" id="UP000092743"/>
    </source>
</evidence>
<dbReference type="Pfam" id="PF22871">
    <property type="entry name" value="AimR"/>
    <property type="match status" value="1"/>
</dbReference>
<reference evidence="1 2" key="1">
    <citation type="submission" date="2016-04" db="EMBL/GenBank/DDBJ databases">
        <title>High quality genome of the nematocidal Bacillus thuringiensis MYBT18246.</title>
        <authorList>
            <person name="Hollensteiner J."/>
            <person name="Poehlein A."/>
            <person name="Sproeer C."/>
            <person name="Bunk B."/>
            <person name="Rosenstiel P."/>
            <person name="Schulenburg H."/>
            <person name="Liesegang H."/>
        </authorList>
    </citation>
    <scope>NUCLEOTIDE SEQUENCE [LARGE SCALE GENOMIC DNA]</scope>
    <source>
        <strain evidence="1 2">MYBT18246</strain>
        <plasmid evidence="1 2">p120416</plasmid>
    </source>
</reference>
<dbReference type="EMBL" id="CP015354">
    <property type="protein sequence ID" value="ANS52144.1"/>
    <property type="molecule type" value="Genomic_DNA"/>
</dbReference>
<sequence>MADIYKRMHLYLDSSKLEHKLVANELDIPETTFSNWYTKGQHISIYSLLKISSKLSPLERNIQEMDAIQHLKKHSRQNINVKIAFLIAHLNGFDKLLEYIIDFCGNHSALEMKRCFKIFHLYKCRLDGSRELEEIFLDIESSRPSNNKKHFQIGMFCDILSMLILCDLGKFDLMRPYKQRIEKNLKLIKNKELIKLYNFWIDSIWGYALLRSNDIIGFQQVYRSLMKFDDLKFFPVMQAVIDSRIGESNLFSNENEEVAFYYLEKACNTLASLGEEHKYKIALNTLNFLRIIKWKDIDKIDLNTLDMAEKSLYFININQKIQANELLDYLEMKNKGLSPIQRVYRGMANNDLDEISKAIDAMKVKNDFFYAGFAQRIFNEYKKRSIQSIGKGF</sequence>
<dbReference type="Proteomes" id="UP000092743">
    <property type="component" value="Plasmid p120416"/>
</dbReference>
<geneLocation type="plasmid" evidence="1 2">
    <name>p120416</name>
</geneLocation>
<evidence type="ECO:0000313" key="1">
    <source>
        <dbReference type="EMBL" id="ANS52144.1"/>
    </source>
</evidence>
<dbReference type="NCBIfam" id="NF038310">
    <property type="entry name" value="lysogeny_AimR"/>
    <property type="match status" value="1"/>
</dbReference>